<feature type="non-terminal residue" evidence="1">
    <location>
        <position position="91"/>
    </location>
</feature>
<reference evidence="1 2" key="1">
    <citation type="submission" date="2015-01" db="EMBL/GenBank/DDBJ databases">
        <title>Evolution of Trichinella species and genotypes.</title>
        <authorList>
            <person name="Korhonen P.K."/>
            <person name="Edoardo P."/>
            <person name="Giuseppe L.R."/>
            <person name="Gasser R.B."/>
        </authorList>
    </citation>
    <scope>NUCLEOTIDE SEQUENCE [LARGE SCALE GENOMIC DNA]</scope>
    <source>
        <strain evidence="1">ISS417</strain>
    </source>
</reference>
<dbReference type="Proteomes" id="UP000055048">
    <property type="component" value="Unassembled WGS sequence"/>
</dbReference>
<gene>
    <name evidence="1" type="ORF">T05_15358</name>
</gene>
<evidence type="ECO:0000313" key="2">
    <source>
        <dbReference type="Proteomes" id="UP000055048"/>
    </source>
</evidence>
<feature type="non-terminal residue" evidence="1">
    <location>
        <position position="1"/>
    </location>
</feature>
<sequence length="91" mass="10392">LDQLNQNYFSLAMMLTGSYCLRVGWASTVRCIKTIGSPPSKVLNKAFNVLFYFYAKEEFIIYITNQLPVKPPTHCLLLHTAAIIEIILNMH</sequence>
<comment type="caution">
    <text evidence="1">The sequence shown here is derived from an EMBL/GenBank/DDBJ whole genome shotgun (WGS) entry which is preliminary data.</text>
</comment>
<proteinExistence type="predicted"/>
<organism evidence="1 2">
    <name type="scientific">Trichinella murrelli</name>
    <dbReference type="NCBI Taxonomy" id="144512"/>
    <lineage>
        <taxon>Eukaryota</taxon>
        <taxon>Metazoa</taxon>
        <taxon>Ecdysozoa</taxon>
        <taxon>Nematoda</taxon>
        <taxon>Enoplea</taxon>
        <taxon>Dorylaimia</taxon>
        <taxon>Trichinellida</taxon>
        <taxon>Trichinellidae</taxon>
        <taxon>Trichinella</taxon>
    </lineage>
</organism>
<protein>
    <submittedName>
        <fullName evidence="1">Uncharacterized protein</fullName>
    </submittedName>
</protein>
<dbReference type="EMBL" id="JYDJ01000429">
    <property type="protein sequence ID" value="KRX35552.1"/>
    <property type="molecule type" value="Genomic_DNA"/>
</dbReference>
<dbReference type="AlphaFoldDB" id="A0A0V0T9G2"/>
<name>A0A0V0T9G2_9BILA</name>
<keyword evidence="2" id="KW-1185">Reference proteome</keyword>
<accession>A0A0V0T9G2</accession>
<evidence type="ECO:0000313" key="1">
    <source>
        <dbReference type="EMBL" id="KRX35552.1"/>
    </source>
</evidence>